<evidence type="ECO:0000313" key="2">
    <source>
        <dbReference type="Proteomes" id="UP000001476"/>
    </source>
</evidence>
<dbReference type="Proteomes" id="UP000001476">
    <property type="component" value="Chromosome"/>
</dbReference>
<accession>C4Z4G3</accession>
<dbReference type="STRING" id="515620.EUBELI_00634"/>
<protein>
    <submittedName>
        <fullName evidence="1">Uncharacterized protein</fullName>
    </submittedName>
</protein>
<name>C4Z4G3_LACE2</name>
<dbReference type="EMBL" id="CP001104">
    <property type="protein sequence ID" value="ACR71647.1"/>
    <property type="molecule type" value="Genomic_DNA"/>
</dbReference>
<keyword evidence="2" id="KW-1185">Reference proteome</keyword>
<dbReference type="AlphaFoldDB" id="C4Z4G3"/>
<dbReference type="HOGENOM" id="CLU_2245896_0_0_9"/>
<sequence>MYFWFSALLLDIFLENILKYMYTIPRSATVYITLLLKKKVSIIKTRTTYDKHLESWSMPYLPYINLEKLCLNRFIKNIPFLYIEVIHINIHMVTHNPIKAIKNV</sequence>
<proteinExistence type="predicted"/>
<gene>
    <name evidence="1" type="ordered locus">EUBELI_00634</name>
</gene>
<organism evidence="1 2">
    <name type="scientific">Lachnospira eligens (strain ATCC 27750 / DSM 3376 / VPI C15-48 / C15-B4)</name>
    <name type="common">Eubacterium eligens</name>
    <dbReference type="NCBI Taxonomy" id="515620"/>
    <lineage>
        <taxon>Bacteria</taxon>
        <taxon>Bacillati</taxon>
        <taxon>Bacillota</taxon>
        <taxon>Clostridia</taxon>
        <taxon>Lachnospirales</taxon>
        <taxon>Lachnospiraceae</taxon>
        <taxon>Lachnospira</taxon>
    </lineage>
</organism>
<dbReference type="KEGG" id="eel:EUBELI_00634"/>
<evidence type="ECO:0000313" key="1">
    <source>
        <dbReference type="EMBL" id="ACR71647.1"/>
    </source>
</evidence>
<reference evidence="1 2" key="1">
    <citation type="journal article" date="2009" name="Proc. Natl. Acad. Sci. U.S.A.">
        <title>Characterizing a model human gut microbiota composed of members of its two dominant bacterial phyla.</title>
        <authorList>
            <person name="Mahowald M.A."/>
            <person name="Rey F.E."/>
            <person name="Seedorf H."/>
            <person name="Turnbaugh P.J."/>
            <person name="Fulton R.S."/>
            <person name="Wollam A."/>
            <person name="Shah N."/>
            <person name="Wang C."/>
            <person name="Magrini V."/>
            <person name="Wilson R.K."/>
            <person name="Cantarel B.L."/>
            <person name="Coutinho P.M."/>
            <person name="Henrissat B."/>
            <person name="Crock L.W."/>
            <person name="Russell A."/>
            <person name="Verberkmoes N.C."/>
            <person name="Hettich R.L."/>
            <person name="Gordon J.I."/>
        </authorList>
    </citation>
    <scope>NUCLEOTIDE SEQUENCE [LARGE SCALE GENOMIC DNA]</scope>
    <source>
        <strain evidence="2">ATCC 27750 / DSM 3376 / VPI C15-48 / C15-B4</strain>
    </source>
</reference>